<dbReference type="InterPro" id="IPR002125">
    <property type="entry name" value="CMP_dCMP_dom"/>
</dbReference>
<protein>
    <submittedName>
        <fullName evidence="4">CMP deaminase</fullName>
    </submittedName>
</protein>
<keyword evidence="5" id="KW-1185">Reference proteome</keyword>
<reference evidence="4 5" key="1">
    <citation type="submission" date="2018-03" db="EMBL/GenBank/DDBJ databases">
        <title>A gene transfer event suggests a long-term partnership between eustigmatophyte algae and a novel lineage of endosymbiotic bacteria.</title>
        <authorList>
            <person name="Yurchenko T."/>
            <person name="Sevcikova T."/>
            <person name="Pribyl P."/>
            <person name="El Karkouri K."/>
            <person name="Klimes V."/>
            <person name="Amaral R."/>
            <person name="Zbrankova V."/>
            <person name="Kim E."/>
            <person name="Raoult D."/>
            <person name="Santos L.M.A."/>
            <person name="Elias M."/>
        </authorList>
    </citation>
    <scope>NUCLEOTIDE SEQUENCE [LARGE SCALE GENOMIC DNA]</scope>
    <source>
        <strain evidence="4">CCALA 838</strain>
    </source>
</reference>
<evidence type="ECO:0000313" key="4">
    <source>
        <dbReference type="EMBL" id="AVP87887.1"/>
    </source>
</evidence>
<dbReference type="GO" id="GO:0008270">
    <property type="term" value="F:zinc ion binding"/>
    <property type="evidence" value="ECO:0007669"/>
    <property type="project" value="InterPro"/>
</dbReference>
<dbReference type="KEGG" id="ptc:phytr_9590"/>
<dbReference type="AlphaFoldDB" id="A0A2P1P9E9"/>
<evidence type="ECO:0000256" key="1">
    <source>
        <dbReference type="ARBA" id="ARBA00022723"/>
    </source>
</evidence>
<dbReference type="PANTHER" id="PTHR11079:SF202">
    <property type="entry name" value="TRNA-SPECIFIC ADENOSINE DEAMINASE"/>
    <property type="match status" value="1"/>
</dbReference>
<dbReference type="GO" id="GO:0002100">
    <property type="term" value="P:tRNA wobble adenosine to inosine editing"/>
    <property type="evidence" value="ECO:0007669"/>
    <property type="project" value="InterPro"/>
</dbReference>
<dbReference type="InterPro" id="IPR016192">
    <property type="entry name" value="APOBEC/CMP_deaminase_Zn-bd"/>
</dbReference>
<organism evidence="4 5">
    <name type="scientific">Candidatus Phycorickettsia trachydisci</name>
    <dbReference type="NCBI Taxonomy" id="2115978"/>
    <lineage>
        <taxon>Bacteria</taxon>
        <taxon>Pseudomonadati</taxon>
        <taxon>Pseudomonadota</taxon>
        <taxon>Alphaproteobacteria</taxon>
        <taxon>Rickettsiales</taxon>
        <taxon>Rickettsiaceae</taxon>
        <taxon>Candidatus Phycorickettsia</taxon>
    </lineage>
</organism>
<name>A0A2P1P9E9_9RICK</name>
<dbReference type="Gene3D" id="3.40.140.10">
    <property type="entry name" value="Cytidine Deaminase, domain 2"/>
    <property type="match status" value="1"/>
</dbReference>
<dbReference type="Proteomes" id="UP000241762">
    <property type="component" value="Chromosome"/>
</dbReference>
<dbReference type="RefSeq" id="WP_106874727.1">
    <property type="nucleotide sequence ID" value="NZ_CP027845.1"/>
</dbReference>
<dbReference type="SUPFAM" id="SSF53927">
    <property type="entry name" value="Cytidine deaminase-like"/>
    <property type="match status" value="1"/>
</dbReference>
<dbReference type="Pfam" id="PF00383">
    <property type="entry name" value="dCMP_cyt_deam_1"/>
    <property type="match status" value="1"/>
</dbReference>
<dbReference type="PANTHER" id="PTHR11079">
    <property type="entry name" value="CYTOSINE DEAMINASE FAMILY MEMBER"/>
    <property type="match status" value="1"/>
</dbReference>
<keyword evidence="1" id="KW-0479">Metal-binding</keyword>
<evidence type="ECO:0000256" key="2">
    <source>
        <dbReference type="ARBA" id="ARBA00022833"/>
    </source>
</evidence>
<proteinExistence type="predicted"/>
<dbReference type="OrthoDB" id="9802676at2"/>
<accession>A0A2P1P9E9</accession>
<gene>
    <name evidence="4" type="ORF">phytr_9590</name>
</gene>
<evidence type="ECO:0000313" key="5">
    <source>
        <dbReference type="Proteomes" id="UP000241762"/>
    </source>
</evidence>
<dbReference type="EMBL" id="CP027845">
    <property type="protein sequence ID" value="AVP87887.1"/>
    <property type="molecule type" value="Genomic_DNA"/>
</dbReference>
<dbReference type="InterPro" id="IPR016193">
    <property type="entry name" value="Cytidine_deaminase-like"/>
</dbReference>
<keyword evidence="2" id="KW-0862">Zinc</keyword>
<dbReference type="PROSITE" id="PS51747">
    <property type="entry name" value="CYT_DCMP_DEAMINASES_2"/>
    <property type="match status" value="1"/>
</dbReference>
<dbReference type="GO" id="GO:0052717">
    <property type="term" value="F:tRNA-specific adenosine-34 deaminase activity"/>
    <property type="evidence" value="ECO:0007669"/>
    <property type="project" value="UniProtKB-EC"/>
</dbReference>
<sequence length="151" mass="16769">MILNSAHRAYMALALQEAQKAIKKGEVPVGAVIVNDQGIVAKAHNNVETKKNACYHAEILAINSACKALNSKFLDECMLYVTLEPCCMCIQAIYTSRIKKLFFGASITPYTKGLIDNSPKMLEVYEGLLEKESQMLLTSFFTSLRNKKTTL</sequence>
<feature type="domain" description="CMP/dCMP-type deaminase" evidence="3">
    <location>
        <begin position="5"/>
        <end position="117"/>
    </location>
</feature>
<dbReference type="PROSITE" id="PS00903">
    <property type="entry name" value="CYT_DCMP_DEAMINASES_1"/>
    <property type="match status" value="1"/>
</dbReference>
<evidence type="ECO:0000259" key="3">
    <source>
        <dbReference type="PROSITE" id="PS51747"/>
    </source>
</evidence>
<dbReference type="CDD" id="cd01285">
    <property type="entry name" value="nucleoside_deaminase"/>
    <property type="match status" value="1"/>
</dbReference>